<keyword evidence="1" id="KW-0732">Signal</keyword>
<keyword evidence="3" id="KW-1185">Reference proteome</keyword>
<evidence type="ECO:0008006" key="4">
    <source>
        <dbReference type="Google" id="ProtNLM"/>
    </source>
</evidence>
<reference evidence="2 3" key="1">
    <citation type="submission" date="2023-03" db="EMBL/GenBank/DDBJ databases">
        <title>Genome insight into feeding habits of ladybird beetles.</title>
        <authorList>
            <person name="Li H.-S."/>
            <person name="Huang Y.-H."/>
            <person name="Pang H."/>
        </authorList>
    </citation>
    <scope>NUCLEOTIDE SEQUENCE [LARGE SCALE GENOMIC DNA]</scope>
    <source>
        <strain evidence="2">SYSU_2023b</strain>
        <tissue evidence="2">Whole body</tissue>
    </source>
</reference>
<dbReference type="EMBL" id="JARQZJ010000036">
    <property type="protein sequence ID" value="KAK9876357.1"/>
    <property type="molecule type" value="Genomic_DNA"/>
</dbReference>
<evidence type="ECO:0000313" key="2">
    <source>
        <dbReference type="EMBL" id="KAK9876357.1"/>
    </source>
</evidence>
<feature type="chain" id="PRO_5043441505" description="Secreted protein" evidence="1">
    <location>
        <begin position="23"/>
        <end position="110"/>
    </location>
</feature>
<protein>
    <recommendedName>
        <fullName evidence="4">Secreted protein</fullName>
    </recommendedName>
</protein>
<sequence length="110" mass="11760">MIRPSISLLSKLICLIMPSGLSSQCSFAFASLTVKVSLGADNAAVALEEDQRQPDQFATIVLTVRLAPSTVRGKSISPFTVHRAPPKPLSTIDKGLARKFPCTVLKHCAP</sequence>
<feature type="signal peptide" evidence="1">
    <location>
        <begin position="1"/>
        <end position="22"/>
    </location>
</feature>
<accession>A0AAW1TXP2</accession>
<dbReference type="Proteomes" id="UP001431783">
    <property type="component" value="Unassembled WGS sequence"/>
</dbReference>
<evidence type="ECO:0000256" key="1">
    <source>
        <dbReference type="SAM" id="SignalP"/>
    </source>
</evidence>
<dbReference type="AlphaFoldDB" id="A0AAW1TXP2"/>
<proteinExistence type="predicted"/>
<evidence type="ECO:0000313" key="3">
    <source>
        <dbReference type="Proteomes" id="UP001431783"/>
    </source>
</evidence>
<organism evidence="2 3">
    <name type="scientific">Henosepilachna vigintioctopunctata</name>
    <dbReference type="NCBI Taxonomy" id="420089"/>
    <lineage>
        <taxon>Eukaryota</taxon>
        <taxon>Metazoa</taxon>
        <taxon>Ecdysozoa</taxon>
        <taxon>Arthropoda</taxon>
        <taxon>Hexapoda</taxon>
        <taxon>Insecta</taxon>
        <taxon>Pterygota</taxon>
        <taxon>Neoptera</taxon>
        <taxon>Endopterygota</taxon>
        <taxon>Coleoptera</taxon>
        <taxon>Polyphaga</taxon>
        <taxon>Cucujiformia</taxon>
        <taxon>Coccinelloidea</taxon>
        <taxon>Coccinellidae</taxon>
        <taxon>Epilachninae</taxon>
        <taxon>Epilachnini</taxon>
        <taxon>Henosepilachna</taxon>
    </lineage>
</organism>
<comment type="caution">
    <text evidence="2">The sequence shown here is derived from an EMBL/GenBank/DDBJ whole genome shotgun (WGS) entry which is preliminary data.</text>
</comment>
<name>A0AAW1TXP2_9CUCU</name>
<gene>
    <name evidence="2" type="ORF">WA026_012666</name>
</gene>